<organism evidence="1 2">
    <name type="scientific">Palleronia caenipelagi</name>
    <dbReference type="NCBI Taxonomy" id="2489174"/>
    <lineage>
        <taxon>Bacteria</taxon>
        <taxon>Pseudomonadati</taxon>
        <taxon>Pseudomonadota</taxon>
        <taxon>Alphaproteobacteria</taxon>
        <taxon>Rhodobacterales</taxon>
        <taxon>Roseobacteraceae</taxon>
        <taxon>Palleronia</taxon>
    </lineage>
</organism>
<protein>
    <submittedName>
        <fullName evidence="1">SRPBCC domain-containing protein</fullName>
    </submittedName>
</protein>
<proteinExistence type="predicted"/>
<accession>A0A547PUI6</accession>
<gene>
    <name evidence="1" type="ORF">FEV53_12620</name>
</gene>
<keyword evidence="2" id="KW-1185">Reference proteome</keyword>
<dbReference type="Pfam" id="PF10604">
    <property type="entry name" value="Polyketide_cyc2"/>
    <property type="match status" value="1"/>
</dbReference>
<dbReference type="CDD" id="cd07822">
    <property type="entry name" value="SRPBCC_4"/>
    <property type="match status" value="1"/>
</dbReference>
<dbReference type="PANTHER" id="PTHR36166:SF1">
    <property type="entry name" value="SRPBCC DOMAIN-CONTAINING PROTEIN"/>
    <property type="match status" value="1"/>
</dbReference>
<reference evidence="1 2" key="1">
    <citation type="submission" date="2019-06" db="EMBL/GenBank/DDBJ databases">
        <title>Paenimaribius caenipelagi gen. nov., sp. nov., isolated from a tidal flat.</title>
        <authorList>
            <person name="Yoon J.-H."/>
        </authorList>
    </citation>
    <scope>NUCLEOTIDE SEQUENCE [LARGE SCALE GENOMIC DNA]</scope>
    <source>
        <strain evidence="1 2">JBTF-M29</strain>
    </source>
</reference>
<dbReference type="InterPro" id="IPR019587">
    <property type="entry name" value="Polyketide_cyclase/dehydratase"/>
</dbReference>
<dbReference type="EMBL" id="VFSV01000022">
    <property type="protein sequence ID" value="TRD17806.1"/>
    <property type="molecule type" value="Genomic_DNA"/>
</dbReference>
<dbReference type="AlphaFoldDB" id="A0A547PUI6"/>
<dbReference type="Proteomes" id="UP000318590">
    <property type="component" value="Unassembled WGS sequence"/>
</dbReference>
<sequence>MARIIETTIDIDAPRTAVWRTLTDFDRFPEWSAFILGIEGDVVTGKIVAVRLNDGGGEMKMTPRIVAHEDPHKLIWRGKMAASWLFSGEHRFVLSNLEGGKTRLSHSEVFSGILVPLLWKILDKRTRPAFLAFNEALRRRCETQQETGHGSGAVAT</sequence>
<dbReference type="RefSeq" id="WP_142835189.1">
    <property type="nucleotide sequence ID" value="NZ_VFSV01000022.1"/>
</dbReference>
<name>A0A547PUI6_9RHOB</name>
<evidence type="ECO:0000313" key="2">
    <source>
        <dbReference type="Proteomes" id="UP000318590"/>
    </source>
</evidence>
<dbReference type="InterPro" id="IPR023393">
    <property type="entry name" value="START-like_dom_sf"/>
</dbReference>
<comment type="caution">
    <text evidence="1">The sequence shown here is derived from an EMBL/GenBank/DDBJ whole genome shotgun (WGS) entry which is preliminary data.</text>
</comment>
<dbReference type="OrthoDB" id="7842712at2"/>
<dbReference type="PANTHER" id="PTHR36166">
    <property type="entry name" value="CHROMOSOME 9, WHOLE GENOME SHOTGUN SEQUENCE"/>
    <property type="match status" value="1"/>
</dbReference>
<dbReference type="Gene3D" id="3.30.530.20">
    <property type="match status" value="1"/>
</dbReference>
<dbReference type="SUPFAM" id="SSF55961">
    <property type="entry name" value="Bet v1-like"/>
    <property type="match status" value="1"/>
</dbReference>
<evidence type="ECO:0000313" key="1">
    <source>
        <dbReference type="EMBL" id="TRD17806.1"/>
    </source>
</evidence>